<dbReference type="OrthoDB" id="9808620at2"/>
<keyword evidence="7" id="KW-1185">Reference proteome</keyword>
<dbReference type="PANTHER" id="PTHR30126:SF39">
    <property type="entry name" value="HTH-TYPE TRANSCRIPTIONAL REGULATOR CYSL"/>
    <property type="match status" value="1"/>
</dbReference>
<dbReference type="PRINTS" id="PR00039">
    <property type="entry name" value="HTHLYSR"/>
</dbReference>
<dbReference type="SUPFAM" id="SSF46785">
    <property type="entry name" value="Winged helix' DNA-binding domain"/>
    <property type="match status" value="1"/>
</dbReference>
<dbReference type="SUPFAM" id="SSF53850">
    <property type="entry name" value="Periplasmic binding protein-like II"/>
    <property type="match status" value="1"/>
</dbReference>
<feature type="domain" description="HTH lysR-type" evidence="5">
    <location>
        <begin position="4"/>
        <end position="61"/>
    </location>
</feature>
<dbReference type="Pfam" id="PF03466">
    <property type="entry name" value="LysR_substrate"/>
    <property type="match status" value="1"/>
</dbReference>
<proteinExistence type="inferred from homology"/>
<evidence type="ECO:0000256" key="4">
    <source>
        <dbReference type="ARBA" id="ARBA00023163"/>
    </source>
</evidence>
<reference evidence="6 7" key="2">
    <citation type="submission" date="2019-08" db="EMBL/GenBank/DDBJ databases">
        <title>Tsukamurella conjunctivitidis sp. nov., Tsukamurella assacharolytica sp. nov. and Tsukamurella sputae sp. nov. isolated from patients with conjunctivitis, bacteraemia (lymphoma) and respiratory infection (sputum) in Hong Kong.</title>
        <authorList>
            <person name="Fok K.M.N."/>
            <person name="Fong J.Y.H."/>
        </authorList>
    </citation>
    <scope>NUCLEOTIDE SEQUENCE [LARGE SCALE GENOMIC DNA]</scope>
    <source>
        <strain evidence="6 7">HKU70</strain>
    </source>
</reference>
<dbReference type="AlphaFoldDB" id="A0A5C5RP73"/>
<evidence type="ECO:0000256" key="2">
    <source>
        <dbReference type="ARBA" id="ARBA00023015"/>
    </source>
</evidence>
<evidence type="ECO:0000313" key="6">
    <source>
        <dbReference type="EMBL" id="TWS24806.1"/>
    </source>
</evidence>
<dbReference type="Pfam" id="PF00126">
    <property type="entry name" value="HTH_1"/>
    <property type="match status" value="1"/>
</dbReference>
<dbReference type="InterPro" id="IPR000847">
    <property type="entry name" value="LysR_HTH_N"/>
</dbReference>
<dbReference type="Gene3D" id="3.40.190.10">
    <property type="entry name" value="Periplasmic binding protein-like II"/>
    <property type="match status" value="2"/>
</dbReference>
<organism evidence="6 7">
    <name type="scientific">Tsukamurella sputi</name>
    <dbReference type="NCBI Taxonomy" id="2591848"/>
    <lineage>
        <taxon>Bacteria</taxon>
        <taxon>Bacillati</taxon>
        <taxon>Actinomycetota</taxon>
        <taxon>Actinomycetes</taxon>
        <taxon>Mycobacteriales</taxon>
        <taxon>Tsukamurellaceae</taxon>
        <taxon>Tsukamurella</taxon>
    </lineage>
</organism>
<evidence type="ECO:0000256" key="1">
    <source>
        <dbReference type="ARBA" id="ARBA00009437"/>
    </source>
</evidence>
<dbReference type="EMBL" id="VIGV01000002">
    <property type="protein sequence ID" value="TWS24806.1"/>
    <property type="molecule type" value="Genomic_DNA"/>
</dbReference>
<dbReference type="InterPro" id="IPR036388">
    <property type="entry name" value="WH-like_DNA-bd_sf"/>
</dbReference>
<dbReference type="Gene3D" id="1.10.10.10">
    <property type="entry name" value="Winged helix-like DNA-binding domain superfamily/Winged helix DNA-binding domain"/>
    <property type="match status" value="1"/>
</dbReference>
<reference evidence="6 7" key="1">
    <citation type="submission" date="2019-06" db="EMBL/GenBank/DDBJ databases">
        <authorList>
            <person name="Teng J.L.L."/>
            <person name="Lee H.H."/>
            <person name="Lau S.K.P."/>
            <person name="Woo P.C.Y."/>
        </authorList>
    </citation>
    <scope>NUCLEOTIDE SEQUENCE [LARGE SCALE GENOMIC DNA]</scope>
    <source>
        <strain evidence="6 7">HKU70</strain>
    </source>
</reference>
<sequence>METPSVESLRLLVAVADLGSISAAARACGISQPSASSRLRHLERQLRLDLLDRRTRGAELTSEGAAVTEWARSVVGAMAALQTGAEALRFDHTVRIACSQTIAEYLMPAWLARLREHTDEPVHLTVGNSAAVIADVRAHVADLGFIEGPTVPDDLASRTVRTDRMLLVAAPGDRLTRRRDDRPVTAAELAGLPLVTREPGAGTRDALEAALRRAGVAGAPDSVALGTNAAVKIMVAAGGRAAVLSELAVAAELRDGRLVEIPTVGIDLHRRLRAVRRKDAAPREVVETLLAVASGRAAGTPTARRGSPR</sequence>
<gene>
    <name evidence="6" type="ORF">FK268_06065</name>
</gene>
<accession>A0A5C5RP73</accession>
<comment type="similarity">
    <text evidence="1">Belongs to the LysR transcriptional regulatory family.</text>
</comment>
<dbReference type="InterPro" id="IPR036390">
    <property type="entry name" value="WH_DNA-bd_sf"/>
</dbReference>
<name>A0A5C5RP73_9ACTN</name>
<dbReference type="InterPro" id="IPR005119">
    <property type="entry name" value="LysR_subst-bd"/>
</dbReference>
<evidence type="ECO:0000313" key="7">
    <source>
        <dbReference type="Proteomes" id="UP000319792"/>
    </source>
</evidence>
<dbReference type="GO" id="GO:0000976">
    <property type="term" value="F:transcription cis-regulatory region binding"/>
    <property type="evidence" value="ECO:0007669"/>
    <property type="project" value="TreeGrafter"/>
</dbReference>
<dbReference type="RefSeq" id="WP_146432239.1">
    <property type="nucleotide sequence ID" value="NZ_VIGV01000002.1"/>
</dbReference>
<dbReference type="Proteomes" id="UP000319792">
    <property type="component" value="Unassembled WGS sequence"/>
</dbReference>
<dbReference type="PANTHER" id="PTHR30126">
    <property type="entry name" value="HTH-TYPE TRANSCRIPTIONAL REGULATOR"/>
    <property type="match status" value="1"/>
</dbReference>
<keyword evidence="2" id="KW-0805">Transcription regulation</keyword>
<keyword evidence="4" id="KW-0804">Transcription</keyword>
<evidence type="ECO:0000259" key="5">
    <source>
        <dbReference type="PROSITE" id="PS50931"/>
    </source>
</evidence>
<dbReference type="GO" id="GO:0003700">
    <property type="term" value="F:DNA-binding transcription factor activity"/>
    <property type="evidence" value="ECO:0007669"/>
    <property type="project" value="InterPro"/>
</dbReference>
<evidence type="ECO:0000256" key="3">
    <source>
        <dbReference type="ARBA" id="ARBA00023125"/>
    </source>
</evidence>
<dbReference type="PROSITE" id="PS50931">
    <property type="entry name" value="HTH_LYSR"/>
    <property type="match status" value="1"/>
</dbReference>
<protein>
    <submittedName>
        <fullName evidence="6">LysR family transcriptional regulator</fullName>
    </submittedName>
</protein>
<keyword evidence="3" id="KW-0238">DNA-binding</keyword>
<comment type="caution">
    <text evidence="6">The sequence shown here is derived from an EMBL/GenBank/DDBJ whole genome shotgun (WGS) entry which is preliminary data.</text>
</comment>